<reference evidence="4" key="1">
    <citation type="submission" date="2025-08" db="UniProtKB">
        <authorList>
            <consortium name="RefSeq"/>
        </authorList>
    </citation>
    <scope>IDENTIFICATION</scope>
</reference>
<dbReference type="RefSeq" id="XP_016976327.1">
    <property type="nucleotide sequence ID" value="XM_017120838.1"/>
</dbReference>
<organism evidence="4">
    <name type="scientific">Drosophila rhopaloa</name>
    <name type="common">Fruit fly</name>
    <dbReference type="NCBI Taxonomy" id="1041015"/>
    <lineage>
        <taxon>Eukaryota</taxon>
        <taxon>Metazoa</taxon>
        <taxon>Ecdysozoa</taxon>
        <taxon>Arthropoda</taxon>
        <taxon>Hexapoda</taxon>
        <taxon>Insecta</taxon>
        <taxon>Pterygota</taxon>
        <taxon>Neoptera</taxon>
        <taxon>Endopterygota</taxon>
        <taxon>Diptera</taxon>
        <taxon>Brachycera</taxon>
        <taxon>Muscomorpha</taxon>
        <taxon>Ephydroidea</taxon>
        <taxon>Drosophilidae</taxon>
        <taxon>Drosophila</taxon>
        <taxon>Sophophora</taxon>
    </lineage>
</organism>
<evidence type="ECO:0000256" key="2">
    <source>
        <dbReference type="ARBA" id="ARBA00024195"/>
    </source>
</evidence>
<evidence type="ECO:0000256" key="1">
    <source>
        <dbReference type="ARBA" id="ARBA00023157"/>
    </source>
</evidence>
<feature type="domain" description="Peptidase S1" evidence="3">
    <location>
        <begin position="1"/>
        <end position="166"/>
    </location>
</feature>
<dbReference type="InterPro" id="IPR033116">
    <property type="entry name" value="TRYPSIN_SER"/>
</dbReference>
<comment type="similarity">
    <text evidence="2">Belongs to the peptidase S1 family. CLIP subfamily.</text>
</comment>
<dbReference type="PRINTS" id="PR00722">
    <property type="entry name" value="CHYMOTRYPSIN"/>
</dbReference>
<dbReference type="Pfam" id="PF00089">
    <property type="entry name" value="Trypsin"/>
    <property type="match status" value="1"/>
</dbReference>
<dbReference type="FunFam" id="2.40.10.10:FF:000084">
    <property type="entry name" value="Serine protease easter"/>
    <property type="match status" value="1"/>
</dbReference>
<evidence type="ECO:0000259" key="3">
    <source>
        <dbReference type="PROSITE" id="PS50240"/>
    </source>
</evidence>
<dbReference type="SUPFAM" id="SSF50494">
    <property type="entry name" value="Trypsin-like serine proteases"/>
    <property type="match status" value="1"/>
</dbReference>
<dbReference type="InterPro" id="IPR051487">
    <property type="entry name" value="Ser/Thr_Proteases_Immune/Dev"/>
</dbReference>
<evidence type="ECO:0000313" key="4">
    <source>
        <dbReference type="RefSeq" id="XP_016976327.1"/>
    </source>
</evidence>
<dbReference type="InterPro" id="IPR001314">
    <property type="entry name" value="Peptidase_S1A"/>
</dbReference>
<dbReference type="Gene3D" id="2.40.10.10">
    <property type="entry name" value="Trypsin-like serine proteases"/>
    <property type="match status" value="2"/>
</dbReference>
<protein>
    <submittedName>
        <fullName evidence="4">Serine protease easter-like</fullName>
    </submittedName>
</protein>
<accession>A0A6P4EDR9</accession>
<dbReference type="GO" id="GO:0004252">
    <property type="term" value="F:serine-type endopeptidase activity"/>
    <property type="evidence" value="ECO:0007669"/>
    <property type="project" value="InterPro"/>
</dbReference>
<dbReference type="SMART" id="SM00020">
    <property type="entry name" value="Tryp_SPc"/>
    <property type="match status" value="1"/>
</dbReference>
<dbReference type="InterPro" id="IPR001254">
    <property type="entry name" value="Trypsin_dom"/>
</dbReference>
<dbReference type="InterPro" id="IPR009003">
    <property type="entry name" value="Peptidase_S1_PA"/>
</dbReference>
<proteinExistence type="inferred from homology"/>
<dbReference type="GO" id="GO:0006508">
    <property type="term" value="P:proteolysis"/>
    <property type="evidence" value="ECO:0007669"/>
    <property type="project" value="InterPro"/>
</dbReference>
<dbReference type="PROSITE" id="PS50240">
    <property type="entry name" value="TRYPSIN_DOM"/>
    <property type="match status" value="1"/>
</dbReference>
<dbReference type="PROSITE" id="PS00135">
    <property type="entry name" value="TRYPSIN_SER"/>
    <property type="match status" value="1"/>
</dbReference>
<sequence length="167" mass="18518">MAIEEKHIHEDYVGGSNNLNDIGILRLASMVSYTPKIRPICLPSTVGRVRMQDGDRLTVAGWGRTLDEISSPTKQKVLVPLWKYDKCRKIYLSAKIAVGPSQICAGGEDLVDSCNGDSGGPLMSFHKGVWVLQGIVSFGYRCGAKNWPAIYTNVSVYDSWIREKMRP</sequence>
<dbReference type="CDD" id="cd00190">
    <property type="entry name" value="Tryp_SPc"/>
    <property type="match status" value="1"/>
</dbReference>
<dbReference type="PANTHER" id="PTHR24256">
    <property type="entry name" value="TRYPTASE-RELATED"/>
    <property type="match status" value="1"/>
</dbReference>
<gene>
    <name evidence="4" type="primary">LOC108042512</name>
</gene>
<dbReference type="InterPro" id="IPR043504">
    <property type="entry name" value="Peptidase_S1_PA_chymotrypsin"/>
</dbReference>
<name>A0A6P4EDR9_DRORH</name>
<dbReference type="AlphaFoldDB" id="A0A6P4EDR9"/>
<dbReference type="OrthoDB" id="9028152at2759"/>
<keyword evidence="1" id="KW-1015">Disulfide bond</keyword>